<dbReference type="PATRIC" id="fig|1286171.3.peg.299"/>
<dbReference type="RefSeq" id="WP_038601590.1">
    <property type="nucleotide sequence ID" value="NZ_CP007452.1"/>
</dbReference>
<accession>W8THM6</accession>
<comment type="catalytic activity">
    <reaction evidence="5 6">
        <text>alpha-D-glucose 1-phosphate + UTP + H(+) = UDP-alpha-D-glucose + diphosphate</text>
        <dbReference type="Rhea" id="RHEA:19889"/>
        <dbReference type="ChEBI" id="CHEBI:15378"/>
        <dbReference type="ChEBI" id="CHEBI:33019"/>
        <dbReference type="ChEBI" id="CHEBI:46398"/>
        <dbReference type="ChEBI" id="CHEBI:58601"/>
        <dbReference type="ChEBI" id="CHEBI:58885"/>
        <dbReference type="EC" id="2.7.7.9"/>
    </reaction>
</comment>
<dbReference type="AlphaFoldDB" id="W8THM6"/>
<evidence type="ECO:0000256" key="5">
    <source>
        <dbReference type="ARBA" id="ARBA00048128"/>
    </source>
</evidence>
<gene>
    <name evidence="8" type="primary">yngB</name>
    <name evidence="8" type="ORF">EAL2_c03590</name>
</gene>
<dbReference type="Pfam" id="PF00483">
    <property type="entry name" value="NTP_transferase"/>
    <property type="match status" value="1"/>
</dbReference>
<dbReference type="PANTHER" id="PTHR43197:SF1">
    <property type="entry name" value="UTP--GLUCOSE-1-PHOSPHATE URIDYLYLTRANSFERASE"/>
    <property type="match status" value="1"/>
</dbReference>
<dbReference type="STRING" id="1286171.EAL2_c03590"/>
<dbReference type="CDD" id="cd02541">
    <property type="entry name" value="UGPase_prokaryotic"/>
    <property type="match status" value="1"/>
</dbReference>
<keyword evidence="3 6" id="KW-0808">Transferase</keyword>
<dbReference type="SUPFAM" id="SSF53448">
    <property type="entry name" value="Nucleotide-diphospho-sugar transferases"/>
    <property type="match status" value="1"/>
</dbReference>
<keyword evidence="9" id="KW-1185">Reference proteome</keyword>
<dbReference type="InterPro" id="IPR005771">
    <property type="entry name" value="GalU_uridylyltTrfase_bac/arc"/>
</dbReference>
<dbReference type="GO" id="GO:0003983">
    <property type="term" value="F:UTP:glucose-1-phosphate uridylyltransferase activity"/>
    <property type="evidence" value="ECO:0007669"/>
    <property type="project" value="UniProtKB-EC"/>
</dbReference>
<proteinExistence type="inferred from homology"/>
<dbReference type="Proteomes" id="UP000019591">
    <property type="component" value="Chromosome"/>
</dbReference>
<evidence type="ECO:0000256" key="1">
    <source>
        <dbReference type="ARBA" id="ARBA00006890"/>
    </source>
</evidence>
<evidence type="ECO:0000256" key="4">
    <source>
        <dbReference type="ARBA" id="ARBA00022695"/>
    </source>
</evidence>
<evidence type="ECO:0000256" key="2">
    <source>
        <dbReference type="ARBA" id="ARBA00012415"/>
    </source>
</evidence>
<dbReference type="HOGENOM" id="CLU_029499_1_2_9"/>
<dbReference type="PANTHER" id="PTHR43197">
    <property type="entry name" value="UTP--GLUCOSE-1-PHOSPHATE URIDYLYLTRANSFERASE"/>
    <property type="match status" value="1"/>
</dbReference>
<dbReference type="Gene3D" id="3.90.550.10">
    <property type="entry name" value="Spore Coat Polysaccharide Biosynthesis Protein SpsA, Chain A"/>
    <property type="match status" value="1"/>
</dbReference>
<dbReference type="OrthoDB" id="9803871at2"/>
<dbReference type="KEGG" id="eac:EAL2_c03590"/>
<name>W8THM6_PEPAC</name>
<dbReference type="eggNOG" id="COG1210">
    <property type="taxonomic scope" value="Bacteria"/>
</dbReference>
<evidence type="ECO:0000256" key="6">
    <source>
        <dbReference type="RuleBase" id="RU361259"/>
    </source>
</evidence>
<protein>
    <recommendedName>
        <fullName evidence="2 6">UTP--glucose-1-phosphate uridylyltransferase</fullName>
        <ecNumber evidence="2 6">2.7.7.9</ecNumber>
    </recommendedName>
    <alternativeName>
        <fullName evidence="6">UDP-glucose pyrophosphorylase</fullName>
    </alternativeName>
</protein>
<dbReference type="EC" id="2.7.7.9" evidence="2 6"/>
<dbReference type="InterPro" id="IPR029044">
    <property type="entry name" value="Nucleotide-diphossugar_trans"/>
</dbReference>
<evidence type="ECO:0000313" key="9">
    <source>
        <dbReference type="Proteomes" id="UP000019591"/>
    </source>
</evidence>
<evidence type="ECO:0000313" key="8">
    <source>
        <dbReference type="EMBL" id="AHM55662.1"/>
    </source>
</evidence>
<reference evidence="8 9" key="1">
    <citation type="journal article" date="2014" name="Genome Announc.">
        <title>Complete Genome Sequence of Amino Acid-Utilizing Eubacterium acidaminophilum al-2 (DSM 3953).</title>
        <authorList>
            <person name="Poehlein A."/>
            <person name="Andreesen J.R."/>
            <person name="Daniel R."/>
        </authorList>
    </citation>
    <scope>NUCLEOTIDE SEQUENCE [LARGE SCALE GENOMIC DNA]</scope>
    <source>
        <strain evidence="8 9">DSM 3953</strain>
    </source>
</reference>
<dbReference type="NCBIfam" id="TIGR01099">
    <property type="entry name" value="galU"/>
    <property type="match status" value="1"/>
</dbReference>
<comment type="similarity">
    <text evidence="1 6">Belongs to the UDPGP type 2 family.</text>
</comment>
<organism evidence="8 9">
    <name type="scientific">Peptoclostridium acidaminophilum DSM 3953</name>
    <dbReference type="NCBI Taxonomy" id="1286171"/>
    <lineage>
        <taxon>Bacteria</taxon>
        <taxon>Bacillati</taxon>
        <taxon>Bacillota</taxon>
        <taxon>Clostridia</taxon>
        <taxon>Peptostreptococcales</taxon>
        <taxon>Peptoclostridiaceae</taxon>
        <taxon>Peptoclostridium</taxon>
    </lineage>
</organism>
<evidence type="ECO:0000256" key="3">
    <source>
        <dbReference type="ARBA" id="ARBA00022679"/>
    </source>
</evidence>
<keyword evidence="4 6" id="KW-0548">Nucleotidyltransferase</keyword>
<dbReference type="EMBL" id="CP007452">
    <property type="protein sequence ID" value="AHM55662.1"/>
    <property type="molecule type" value="Genomic_DNA"/>
</dbReference>
<sequence>MIKKVKKAVIPAAGLGTRFLPATKAQPKEMLPIVDKPTLQYIIEEAVNSGIEEILIITGRNKKSIEDHFDKSVELELELEKKGKDDLLELVRGISDMANIYYIRQKEPLGLGHAVYCARSFIGDEPFAVLLGDDIVDAKTPCLKQLIGAYDEYGTSILGVQSVAREDVNKYGIVDGYEVGKGAYRVNSLVEKPDPANAPSEIAILGRYIITPQIFEILRNTKPGKGGEIQLTDALNVLAKESSMHAYVFEGRRYDVGDKMGYLQATIDFALKRDDLRAGLMDFMKQKLECGV</sequence>
<dbReference type="InterPro" id="IPR005835">
    <property type="entry name" value="NTP_transferase_dom"/>
</dbReference>
<feature type="domain" description="Nucleotidyl transferase" evidence="7">
    <location>
        <begin position="7"/>
        <end position="266"/>
    </location>
</feature>
<dbReference type="GO" id="GO:0006011">
    <property type="term" value="P:UDP-alpha-D-glucose metabolic process"/>
    <property type="evidence" value="ECO:0007669"/>
    <property type="project" value="InterPro"/>
</dbReference>
<evidence type="ECO:0000259" key="7">
    <source>
        <dbReference type="Pfam" id="PF00483"/>
    </source>
</evidence>